<evidence type="ECO:0000256" key="1">
    <source>
        <dbReference type="ARBA" id="ARBA00002355"/>
    </source>
</evidence>
<dbReference type="GO" id="GO:0120330">
    <property type="term" value="C:rixosome complex"/>
    <property type="evidence" value="ECO:0007669"/>
    <property type="project" value="UniProtKB-UniRule"/>
</dbReference>
<dbReference type="InterPro" id="IPR015943">
    <property type="entry name" value="WD40/YVTN_repeat-like_dom_sf"/>
</dbReference>
<dbReference type="Gene3D" id="2.130.10.10">
    <property type="entry name" value="YVTN repeat-like/Quinoprotein amine dehydrogenase"/>
    <property type="match status" value="2"/>
</dbReference>
<dbReference type="SUPFAM" id="SSF50978">
    <property type="entry name" value="WD40 repeat-like"/>
    <property type="match status" value="1"/>
</dbReference>
<comment type="subunit">
    <text evidence="6">Component of the RIX1 complex, composed of IPI1, RIX1/IPI2 and IPI3 in a 1:2:2 stoichiometry. The complex interacts (via RIX1) with MDN1 (via its hexameric AAA ATPase ring) and the pre-60S ribosome particles.</text>
</comment>
<dbReference type="OrthoDB" id="756370at2759"/>
<dbReference type="PANTHER" id="PTHR18763:SF0">
    <property type="entry name" value="WD REPEAT-CONTAINING PROTEIN 18"/>
    <property type="match status" value="1"/>
</dbReference>
<evidence type="ECO:0000256" key="2">
    <source>
        <dbReference type="ARBA" id="ARBA00010143"/>
    </source>
</evidence>
<keyword evidence="4" id="KW-0677">Repeat</keyword>
<dbReference type="SMART" id="SM00320">
    <property type="entry name" value="WD40"/>
    <property type="match status" value="6"/>
</dbReference>
<evidence type="ECO:0000313" key="7">
    <source>
        <dbReference type="EMBL" id="KAF4982944.1"/>
    </source>
</evidence>
<keyword evidence="6" id="KW-0698">rRNA processing</keyword>
<dbReference type="PANTHER" id="PTHR18763">
    <property type="entry name" value="WD-REPEAT PROTEIN 18"/>
    <property type="match status" value="1"/>
</dbReference>
<sequence length="441" mass="47402">MLSQDFISAISGPPIAANTAVSKDVGIYSHSLTPSHAVKATFKKSSTPVNGLAVSQTHIFAAQDQKAHVHVYSRLRGNQEALVPFPERIRSLALAGQVLVVGSAEGRLFLWEVSPAYPLPQLSYPPHTCTGRQVSTPPCHVQAVSCLAVTPHHILSGSEDSNINVWSISRLLELDVHTELEPDLTLSNHRGAITSLTVGPSTNPESSICVSASKDKTCIIWNYQTGQLLRTLLFPTSPLCACLDPSARALFVSSDEGAVFLIELFGGDKPVLGSRSTELPSIVVQVNAPLAVSDPEAGQPSCLALAYDGTSILSGHTSGKILRWSLADNAHPTEVANLNASVTNLCFVSPLPTEQPTKALSVIKPNQNLKRYTFTAQLTTDLGEETRLSQMLTANGFPSQPLETAISSMTTPLDKEQDEELARQDEQFRAIMNNNKILQAL</sequence>
<dbReference type="InterPro" id="IPR001680">
    <property type="entry name" value="WD40_rpt"/>
</dbReference>
<keyword evidence="6" id="KW-0539">Nucleus</keyword>
<dbReference type="Proteomes" id="UP000635477">
    <property type="component" value="Unassembled WGS sequence"/>
</dbReference>
<feature type="repeat" description="WD" evidence="5">
    <location>
        <begin position="186"/>
        <end position="231"/>
    </location>
</feature>
<comment type="subcellular location">
    <subcellularLocation>
        <location evidence="6">Nucleus</location>
    </subcellularLocation>
</comment>
<dbReference type="InterPro" id="IPR036322">
    <property type="entry name" value="WD40_repeat_dom_sf"/>
</dbReference>
<comment type="function">
    <text evidence="1 6">Component of the RIX1 complex required for processing of ITS2 sequences from 35S pre-rRNA.</text>
</comment>
<dbReference type="FunFam" id="2.130.10.10:FF:000929">
    <property type="entry name" value="Ribosomal assembly complex component Ipi3"/>
    <property type="match status" value="1"/>
</dbReference>
<protein>
    <recommendedName>
        <fullName evidence="6">Pre-rRNA-processing protein IPI3</fullName>
    </recommendedName>
</protein>
<keyword evidence="3 5" id="KW-0853">WD repeat</keyword>
<accession>A0A8H4XPU8</accession>
<reference evidence="7" key="1">
    <citation type="journal article" date="2020" name="BMC Genomics">
        <title>Correction to: Identification and distribution of gene clusters required for synthesis of sphingolipid metabolism inhibitors in diverse species of the filamentous fungus Fusarium.</title>
        <authorList>
            <person name="Kim H.S."/>
            <person name="Lohmar J.M."/>
            <person name="Busman M."/>
            <person name="Brown D.W."/>
            <person name="Naumann T.A."/>
            <person name="Divon H.H."/>
            <person name="Lysoe E."/>
            <person name="Uhlig S."/>
            <person name="Proctor R.H."/>
        </authorList>
    </citation>
    <scope>NUCLEOTIDE SEQUENCE</scope>
    <source>
        <strain evidence="7">NRRL 22465</strain>
    </source>
</reference>
<dbReference type="GO" id="GO:0006261">
    <property type="term" value="P:DNA-templated DNA replication"/>
    <property type="evidence" value="ECO:0007669"/>
    <property type="project" value="TreeGrafter"/>
</dbReference>
<dbReference type="AlphaFoldDB" id="A0A8H4XPU8"/>
<organism evidence="7 8">
    <name type="scientific">Fusarium zealandicum</name>
    <dbReference type="NCBI Taxonomy" id="1053134"/>
    <lineage>
        <taxon>Eukaryota</taxon>
        <taxon>Fungi</taxon>
        <taxon>Dikarya</taxon>
        <taxon>Ascomycota</taxon>
        <taxon>Pezizomycotina</taxon>
        <taxon>Sordariomycetes</taxon>
        <taxon>Hypocreomycetidae</taxon>
        <taxon>Hypocreales</taxon>
        <taxon>Nectriaceae</taxon>
        <taxon>Fusarium</taxon>
        <taxon>Fusarium staphyleae species complex</taxon>
    </lineage>
</organism>
<feature type="repeat" description="WD" evidence="5">
    <location>
        <begin position="140"/>
        <end position="169"/>
    </location>
</feature>
<dbReference type="PROSITE" id="PS50082">
    <property type="entry name" value="WD_REPEATS_2"/>
    <property type="match status" value="2"/>
</dbReference>
<dbReference type="GO" id="GO:0006364">
    <property type="term" value="P:rRNA processing"/>
    <property type="evidence" value="ECO:0007669"/>
    <property type="project" value="UniProtKB-UniRule"/>
</dbReference>
<dbReference type="GO" id="GO:0005656">
    <property type="term" value="C:nuclear pre-replicative complex"/>
    <property type="evidence" value="ECO:0007669"/>
    <property type="project" value="TreeGrafter"/>
</dbReference>
<gene>
    <name evidence="7" type="ORF">FZEAL_1514</name>
</gene>
<comment type="similarity">
    <text evidence="2 6">Belongs to the WD repeat IPI3/WDR18 family.</text>
</comment>
<evidence type="ECO:0000313" key="8">
    <source>
        <dbReference type="Proteomes" id="UP000635477"/>
    </source>
</evidence>
<dbReference type="Pfam" id="PF00400">
    <property type="entry name" value="WD40"/>
    <property type="match status" value="2"/>
</dbReference>
<evidence type="ECO:0000256" key="4">
    <source>
        <dbReference type="ARBA" id="ARBA00022737"/>
    </source>
</evidence>
<reference evidence="7" key="2">
    <citation type="submission" date="2020-05" db="EMBL/GenBank/DDBJ databases">
        <authorList>
            <person name="Kim H.-S."/>
            <person name="Proctor R.H."/>
            <person name="Brown D.W."/>
        </authorList>
    </citation>
    <scope>NUCLEOTIDE SEQUENCE</scope>
    <source>
        <strain evidence="7">NRRL 22465</strain>
    </source>
</reference>
<dbReference type="EMBL" id="JABEYC010000091">
    <property type="protein sequence ID" value="KAF4982944.1"/>
    <property type="molecule type" value="Genomic_DNA"/>
</dbReference>
<keyword evidence="8" id="KW-1185">Reference proteome</keyword>
<name>A0A8H4XPU8_9HYPO</name>
<evidence type="ECO:0000256" key="6">
    <source>
        <dbReference type="RuleBase" id="RU369067"/>
    </source>
</evidence>
<evidence type="ECO:0000256" key="3">
    <source>
        <dbReference type="ARBA" id="ARBA00022574"/>
    </source>
</evidence>
<evidence type="ECO:0000256" key="5">
    <source>
        <dbReference type="PROSITE-ProRule" id="PRU00221"/>
    </source>
</evidence>
<dbReference type="InterPro" id="IPR045227">
    <property type="entry name" value="WDR18/Ipi3/RID3"/>
</dbReference>
<proteinExistence type="inferred from homology"/>
<comment type="caution">
    <text evidence="7">The sequence shown here is derived from an EMBL/GenBank/DDBJ whole genome shotgun (WGS) entry which is preliminary data.</text>
</comment>